<dbReference type="InterPro" id="IPR029058">
    <property type="entry name" value="AB_hydrolase_fold"/>
</dbReference>
<gene>
    <name evidence="3" type="ORF">SAE02_56580</name>
</gene>
<evidence type="ECO:0000256" key="2">
    <source>
        <dbReference type="ARBA" id="ARBA00022801"/>
    </source>
</evidence>
<dbReference type="PANTHER" id="PTHR43037:SF1">
    <property type="entry name" value="BLL1128 PROTEIN"/>
    <property type="match status" value="1"/>
</dbReference>
<reference evidence="3 4" key="1">
    <citation type="submission" date="2019-07" db="EMBL/GenBank/DDBJ databases">
        <title>Whole genome shotgun sequence of Skermanella aerolata NBRC 106429.</title>
        <authorList>
            <person name="Hosoyama A."/>
            <person name="Uohara A."/>
            <person name="Ohji S."/>
            <person name="Ichikawa N."/>
        </authorList>
    </citation>
    <scope>NUCLEOTIDE SEQUENCE [LARGE SCALE GENOMIC DNA]</scope>
    <source>
        <strain evidence="3 4">NBRC 106429</strain>
    </source>
</reference>
<dbReference type="EMBL" id="BJYZ01000028">
    <property type="protein sequence ID" value="GEO41510.1"/>
    <property type="molecule type" value="Genomic_DNA"/>
</dbReference>
<dbReference type="AlphaFoldDB" id="A0A512DZ90"/>
<dbReference type="GO" id="GO:0005576">
    <property type="term" value="C:extracellular region"/>
    <property type="evidence" value="ECO:0007669"/>
    <property type="project" value="InterPro"/>
</dbReference>
<proteinExistence type="predicted"/>
<dbReference type="Pfam" id="PF10503">
    <property type="entry name" value="Esterase_PHB"/>
    <property type="match status" value="1"/>
</dbReference>
<evidence type="ECO:0000256" key="1">
    <source>
        <dbReference type="ARBA" id="ARBA00022729"/>
    </source>
</evidence>
<dbReference type="InterPro" id="IPR050955">
    <property type="entry name" value="Plant_Biomass_Hydrol_Est"/>
</dbReference>
<dbReference type="InterPro" id="IPR010126">
    <property type="entry name" value="Esterase_phb"/>
</dbReference>
<dbReference type="Gene3D" id="3.40.50.1820">
    <property type="entry name" value="alpha/beta hydrolase"/>
    <property type="match status" value="1"/>
</dbReference>
<evidence type="ECO:0008006" key="5">
    <source>
        <dbReference type="Google" id="ProtNLM"/>
    </source>
</evidence>
<dbReference type="SUPFAM" id="SSF53474">
    <property type="entry name" value="alpha/beta-Hydrolases"/>
    <property type="match status" value="2"/>
</dbReference>
<dbReference type="NCBIfam" id="TIGR01840">
    <property type="entry name" value="esterase_phb"/>
    <property type="match status" value="1"/>
</dbReference>
<name>A0A512DZ90_9PROT</name>
<dbReference type="Proteomes" id="UP000321523">
    <property type="component" value="Unassembled WGS sequence"/>
</dbReference>
<keyword evidence="2" id="KW-0378">Hydrolase</keyword>
<dbReference type="PANTHER" id="PTHR43037">
    <property type="entry name" value="UNNAMED PRODUCT-RELATED"/>
    <property type="match status" value="1"/>
</dbReference>
<sequence>MFGFVPRKAGAGAPLVVALHGCGQTAASYDHGIGWSKLADKLGFALLLPEQKRANNFNRCFGWFCPADMERDTGEPLSIRQMIAFMVARHRLDPSRVFVTGLSAGGAMACTLLATYPDVFAGGAIVAGMPYKAAYGRIDALSAMVHGRVRPALIWSGLVRNASSHRGNWPRVSVWHGTEDRTVSPVNGAEIVKQWVGVHRLSRTPVSVDRVNGHRRRAWLNRSGVEVVEEYVVDGMAHGTPVRTGGRARSVMTAPYVFDMGISCAEHAAWFWGLTKRRPGRWTKPKR</sequence>
<accession>A0A512DZ90</accession>
<comment type="caution">
    <text evidence="3">The sequence shown here is derived from an EMBL/GenBank/DDBJ whole genome shotgun (WGS) entry which is preliminary data.</text>
</comment>
<keyword evidence="4" id="KW-1185">Reference proteome</keyword>
<evidence type="ECO:0000313" key="3">
    <source>
        <dbReference type="EMBL" id="GEO41510.1"/>
    </source>
</evidence>
<organism evidence="3 4">
    <name type="scientific">Skermanella aerolata</name>
    <dbReference type="NCBI Taxonomy" id="393310"/>
    <lineage>
        <taxon>Bacteria</taxon>
        <taxon>Pseudomonadati</taxon>
        <taxon>Pseudomonadota</taxon>
        <taxon>Alphaproteobacteria</taxon>
        <taxon>Rhodospirillales</taxon>
        <taxon>Azospirillaceae</taxon>
        <taxon>Skermanella</taxon>
    </lineage>
</organism>
<evidence type="ECO:0000313" key="4">
    <source>
        <dbReference type="Proteomes" id="UP000321523"/>
    </source>
</evidence>
<dbReference type="GO" id="GO:0016787">
    <property type="term" value="F:hydrolase activity"/>
    <property type="evidence" value="ECO:0007669"/>
    <property type="project" value="UniProtKB-KW"/>
</dbReference>
<keyword evidence="1" id="KW-0732">Signal</keyword>
<protein>
    <recommendedName>
        <fullName evidence="5">Esterase</fullName>
    </recommendedName>
</protein>